<name>A0A6S7EMJ6_9BURK</name>
<gene>
    <name evidence="2" type="ORF">LMG26841_05429</name>
</gene>
<dbReference type="RefSeq" id="WP_175168313.1">
    <property type="nucleotide sequence ID" value="NZ_CADIJW010000004.1"/>
</dbReference>
<evidence type="ECO:0000313" key="3">
    <source>
        <dbReference type="Proteomes" id="UP000494272"/>
    </source>
</evidence>
<protein>
    <recommendedName>
        <fullName evidence="1">Phage tail collar domain-containing protein</fullName>
    </recommendedName>
</protein>
<feature type="domain" description="Phage tail collar" evidence="1">
    <location>
        <begin position="163"/>
        <end position="200"/>
    </location>
</feature>
<proteinExistence type="predicted"/>
<accession>A0A6S7EMJ6</accession>
<dbReference type="Gene3D" id="3.90.1340.10">
    <property type="entry name" value="Phage tail collar domain"/>
    <property type="match status" value="1"/>
</dbReference>
<dbReference type="EMBL" id="CADIKW010000018">
    <property type="protein sequence ID" value="CAB3918997.1"/>
    <property type="molecule type" value="Genomic_DNA"/>
</dbReference>
<organism evidence="2 3">
    <name type="scientific">Achromobacter dolens</name>
    <dbReference type="NCBI Taxonomy" id="1287738"/>
    <lineage>
        <taxon>Bacteria</taxon>
        <taxon>Pseudomonadati</taxon>
        <taxon>Pseudomonadota</taxon>
        <taxon>Betaproteobacteria</taxon>
        <taxon>Burkholderiales</taxon>
        <taxon>Alcaligenaceae</taxon>
        <taxon>Achromobacter</taxon>
    </lineage>
</organism>
<dbReference type="Pfam" id="PF07484">
    <property type="entry name" value="Collar"/>
    <property type="match status" value="1"/>
</dbReference>
<dbReference type="Proteomes" id="UP000494272">
    <property type="component" value="Unassembled WGS sequence"/>
</dbReference>
<evidence type="ECO:0000259" key="1">
    <source>
        <dbReference type="Pfam" id="PF07484"/>
    </source>
</evidence>
<evidence type="ECO:0000313" key="2">
    <source>
        <dbReference type="EMBL" id="CAB3918997.1"/>
    </source>
</evidence>
<reference evidence="2 3" key="1">
    <citation type="submission" date="2020-04" db="EMBL/GenBank/DDBJ databases">
        <authorList>
            <person name="De Canck E."/>
        </authorList>
    </citation>
    <scope>NUCLEOTIDE SEQUENCE [LARGE SCALE GENOMIC DNA]</scope>
    <source>
        <strain evidence="2 3">LMG 26841</strain>
    </source>
</reference>
<sequence>MAINQILPFGTVPGANVLAPADYQALAARLGGFSAGTAKSKELNTVWRQAAFVAAMIGQYIADKAGQDVLDDGDLAALQAKFVAALAASPALTGTPTAPTPAAADKSTRIATTAFVSGNFPRVYSINALPTQDVGPIIVAECSEVWIWGSSAIHTGYRSPLCGQIAYFPFSKVPYGWMRANGAAASVSAYGALASAIYCGDALNATAPVGYRCTNAADPMNTRSTTGAYIVLPDLRGEFVRGWDDGRGADAGRQLGSSQRASRVIGAVSNPSFPYLSQNGEWRFSTDNGSVSFKVGDAYTEGYDITSGSGSFLAGWSYTTLGTSAALASVRPRNLALFACIKY</sequence>
<dbReference type="GeneID" id="94359271"/>
<dbReference type="InterPro" id="IPR037053">
    <property type="entry name" value="Phage_tail_collar_dom_sf"/>
</dbReference>
<dbReference type="SUPFAM" id="SSF88874">
    <property type="entry name" value="Receptor-binding domain of short tail fibre protein gp12"/>
    <property type="match status" value="1"/>
</dbReference>
<dbReference type="InterPro" id="IPR011083">
    <property type="entry name" value="Phage_tail_collar_dom"/>
</dbReference>
<dbReference type="AlphaFoldDB" id="A0A6S7EMJ6"/>
<keyword evidence="3" id="KW-1185">Reference proteome</keyword>